<comment type="caution">
    <text evidence="1">The sequence shown here is derived from an EMBL/GenBank/DDBJ whole genome shotgun (WGS) entry which is preliminary data.</text>
</comment>
<dbReference type="OrthoDB" id="10024839at2759"/>
<accession>A0A016S7L9</accession>
<dbReference type="EMBL" id="JARK01001612">
    <property type="protein sequence ID" value="EYB86598.1"/>
    <property type="molecule type" value="Genomic_DNA"/>
</dbReference>
<dbReference type="AlphaFoldDB" id="A0A016S7L9"/>
<dbReference type="Proteomes" id="UP000024635">
    <property type="component" value="Unassembled WGS sequence"/>
</dbReference>
<reference evidence="2" key="1">
    <citation type="journal article" date="2015" name="Nat. Genet.">
        <title>The genome and transcriptome of the zoonotic hookworm Ancylostoma ceylanicum identify infection-specific gene families.</title>
        <authorList>
            <person name="Schwarz E.M."/>
            <person name="Hu Y."/>
            <person name="Antoshechkin I."/>
            <person name="Miller M.M."/>
            <person name="Sternberg P.W."/>
            <person name="Aroian R.V."/>
        </authorList>
    </citation>
    <scope>NUCLEOTIDE SEQUENCE</scope>
    <source>
        <strain evidence="2">HY135</strain>
    </source>
</reference>
<proteinExistence type="predicted"/>
<organism evidence="1 2">
    <name type="scientific">Ancylostoma ceylanicum</name>
    <dbReference type="NCBI Taxonomy" id="53326"/>
    <lineage>
        <taxon>Eukaryota</taxon>
        <taxon>Metazoa</taxon>
        <taxon>Ecdysozoa</taxon>
        <taxon>Nematoda</taxon>
        <taxon>Chromadorea</taxon>
        <taxon>Rhabditida</taxon>
        <taxon>Rhabditina</taxon>
        <taxon>Rhabditomorpha</taxon>
        <taxon>Strongyloidea</taxon>
        <taxon>Ancylostomatidae</taxon>
        <taxon>Ancylostomatinae</taxon>
        <taxon>Ancylostoma</taxon>
    </lineage>
</organism>
<evidence type="ECO:0000313" key="1">
    <source>
        <dbReference type="EMBL" id="EYB86598.1"/>
    </source>
</evidence>
<evidence type="ECO:0000313" key="2">
    <source>
        <dbReference type="Proteomes" id="UP000024635"/>
    </source>
</evidence>
<protein>
    <submittedName>
        <fullName evidence="1">Uncharacterized protein</fullName>
    </submittedName>
</protein>
<keyword evidence="2" id="KW-1185">Reference proteome</keyword>
<sequence>MANVAEANRKTFSSFRNSEIRLLNAKLHMHCNWNTNEDAWTREFRQQRGKTSASEEDAPLLLGRDEVLSLADEAADDDIGRAAVQIAGISVLMFRCSCRFLAFRFEFLTHPSSER</sequence>
<name>A0A016S7L9_9BILA</name>
<gene>
    <name evidence="1" type="primary">Acey_s0276.g1092</name>
    <name evidence="1" type="ORF">Y032_0276g1092</name>
</gene>